<keyword evidence="2" id="KW-0732">Signal</keyword>
<dbReference type="Pfam" id="PF04333">
    <property type="entry name" value="MlaA"/>
    <property type="match status" value="1"/>
</dbReference>
<protein>
    <submittedName>
        <fullName evidence="3">VacJ family lipoprotein</fullName>
    </submittedName>
</protein>
<comment type="similarity">
    <text evidence="1">Belongs to the MlaA family.</text>
</comment>
<dbReference type="PANTHER" id="PTHR30035">
    <property type="entry name" value="LIPOPROTEIN VACJ-RELATED"/>
    <property type="match status" value="1"/>
</dbReference>
<evidence type="ECO:0000313" key="4">
    <source>
        <dbReference type="Proteomes" id="UP000552683"/>
    </source>
</evidence>
<evidence type="ECO:0000256" key="1">
    <source>
        <dbReference type="ARBA" id="ARBA00010634"/>
    </source>
</evidence>
<keyword evidence="3" id="KW-0449">Lipoprotein</keyword>
<evidence type="ECO:0000256" key="2">
    <source>
        <dbReference type="ARBA" id="ARBA00022729"/>
    </source>
</evidence>
<evidence type="ECO:0000313" key="3">
    <source>
        <dbReference type="EMBL" id="MBC2881738.1"/>
    </source>
</evidence>
<organism evidence="3 4">
    <name type="scientific">Campylobacter massiliensis</name>
    <dbReference type="NCBI Taxonomy" id="2762557"/>
    <lineage>
        <taxon>Bacteria</taxon>
        <taxon>Pseudomonadati</taxon>
        <taxon>Campylobacterota</taxon>
        <taxon>Epsilonproteobacteria</taxon>
        <taxon>Campylobacterales</taxon>
        <taxon>Campylobacteraceae</taxon>
        <taxon>Campylobacter</taxon>
    </lineage>
</organism>
<dbReference type="GO" id="GO:0120010">
    <property type="term" value="P:intermembrane phospholipid transfer"/>
    <property type="evidence" value="ECO:0007669"/>
    <property type="project" value="TreeGrafter"/>
</dbReference>
<sequence length="273" mass="31435">MKNNLKKLRNTGHFEIYKFKSYIEIKSQVTAFADLKFGDLMRKFLLSLLLFFSCVFAEQTQEKSEFDDEFTQPSEIFDPLSGYNRMMTGFNDFMYVNAIHPAIKGYNYVVPEAARTAVGNFFDNLLYPVRFVNNLLQFKFSEAGEETLRFLANTIIGFGGLTDGAKYYNLQRHDEDFGQTLGYWGVGSGFHVVLPFIGPSNLRDIVGLVGDYYLDPISYVKPALDSFAIKTFRQGNLLSLHPDAYDNLKKDAIDLYPFLRDAYEQRRNHLIKE</sequence>
<dbReference type="RefSeq" id="WP_185897469.1">
    <property type="nucleotide sequence ID" value="NZ_JACLZK010000001.1"/>
</dbReference>
<proteinExistence type="inferred from homology"/>
<name>A0A842J2J7_9BACT</name>
<dbReference type="PRINTS" id="PR01805">
    <property type="entry name" value="VACJLIPOPROT"/>
</dbReference>
<gene>
    <name evidence="3" type="ORF">H7R39_00320</name>
</gene>
<dbReference type="PANTHER" id="PTHR30035:SF3">
    <property type="entry name" value="INTERMEMBRANE PHOSPHOLIPID TRANSPORT SYSTEM LIPOPROTEIN MLAA"/>
    <property type="match status" value="1"/>
</dbReference>
<reference evidence="3 4" key="1">
    <citation type="submission" date="2020-08" db="EMBL/GenBank/DDBJ databases">
        <title>Complete genome and description of Campylobacter massiliensis Marseille-Q3452 sp. nov.</title>
        <authorList>
            <person name="Antezack A."/>
        </authorList>
    </citation>
    <scope>NUCLEOTIDE SEQUENCE [LARGE SCALE GENOMIC DNA]</scope>
    <source>
        <strain evidence="3 4">Marseille-Q3452</strain>
    </source>
</reference>
<dbReference type="GO" id="GO:0016020">
    <property type="term" value="C:membrane"/>
    <property type="evidence" value="ECO:0007669"/>
    <property type="project" value="InterPro"/>
</dbReference>
<dbReference type="Proteomes" id="UP000552683">
    <property type="component" value="Unassembled WGS sequence"/>
</dbReference>
<accession>A0A842J2J7</accession>
<dbReference type="InterPro" id="IPR007428">
    <property type="entry name" value="MlaA"/>
</dbReference>
<dbReference type="EMBL" id="JACLZK010000001">
    <property type="protein sequence ID" value="MBC2881738.1"/>
    <property type="molecule type" value="Genomic_DNA"/>
</dbReference>
<keyword evidence="4" id="KW-1185">Reference proteome</keyword>
<comment type="caution">
    <text evidence="3">The sequence shown here is derived from an EMBL/GenBank/DDBJ whole genome shotgun (WGS) entry which is preliminary data.</text>
</comment>
<dbReference type="AlphaFoldDB" id="A0A842J2J7"/>